<name>A0A011RH32_ACCRE</name>
<dbReference type="InterPro" id="IPR046904">
    <property type="entry name" value="ABC-3C_MC2"/>
</dbReference>
<dbReference type="Pfam" id="PF20288">
    <property type="entry name" value="MC2"/>
    <property type="match status" value="1"/>
</dbReference>
<protein>
    <submittedName>
        <fullName evidence="1">Uncharacterized protein</fullName>
    </submittedName>
</protein>
<keyword evidence="2" id="KW-1185">Reference proteome</keyword>
<dbReference type="STRING" id="1454004.AW11_00733"/>
<organism evidence="1 2">
    <name type="scientific">Accumulibacter regalis</name>
    <dbReference type="NCBI Taxonomy" id="522306"/>
    <lineage>
        <taxon>Bacteria</taxon>
        <taxon>Pseudomonadati</taxon>
        <taxon>Pseudomonadota</taxon>
        <taxon>Betaproteobacteria</taxon>
        <taxon>Candidatus Accumulibacter</taxon>
    </lineage>
</organism>
<gene>
    <name evidence="1" type="ORF">AW11_00733</name>
</gene>
<dbReference type="eggNOG" id="ENOG5032RUZ">
    <property type="taxonomic scope" value="Bacteria"/>
</dbReference>
<reference evidence="1" key="1">
    <citation type="submission" date="2014-02" db="EMBL/GenBank/DDBJ databases">
        <title>Expanding our view of genomic diversity in Candidatus Accumulibacter clades.</title>
        <authorList>
            <person name="Skennerton C.T."/>
            <person name="Barr J.J."/>
            <person name="Slater F.R."/>
            <person name="Bond P.L."/>
            <person name="Tyson G.W."/>
        </authorList>
    </citation>
    <scope>NUCLEOTIDE SEQUENCE [LARGE SCALE GENOMIC DNA]</scope>
</reference>
<evidence type="ECO:0000313" key="1">
    <source>
        <dbReference type="EMBL" id="EXI90539.1"/>
    </source>
</evidence>
<dbReference type="AlphaFoldDB" id="A0A011RH32"/>
<accession>A0A011RH32</accession>
<proteinExistence type="predicted"/>
<evidence type="ECO:0000313" key="2">
    <source>
        <dbReference type="Proteomes" id="UP000022141"/>
    </source>
</evidence>
<dbReference type="Proteomes" id="UP000022141">
    <property type="component" value="Unassembled WGS sequence"/>
</dbReference>
<sequence length="157" mass="17730">MRILFNTAMESSVRSLVVLTTIAEAVDLDVLVIYDYFLVHSGDYPGGPSSLHPPVPHRSGELLVRRDLVRAGLDYARKKGLVELCFAPDGVRYRATKIAQPFLSYFTTKYFLVVSKRARWIADELHRRPRGELLNLVDENLDVWGADTAQFLLVPGQ</sequence>
<comment type="caution">
    <text evidence="1">The sequence shown here is derived from an EMBL/GenBank/DDBJ whole genome shotgun (WGS) entry which is preliminary data.</text>
</comment>
<dbReference type="EMBL" id="JEMY01000005">
    <property type="protein sequence ID" value="EXI90539.1"/>
    <property type="molecule type" value="Genomic_DNA"/>
</dbReference>